<evidence type="ECO:0000313" key="2">
    <source>
        <dbReference type="EMBL" id="HGS04369.1"/>
    </source>
</evidence>
<feature type="transmembrane region" description="Helical" evidence="1">
    <location>
        <begin position="21"/>
        <end position="38"/>
    </location>
</feature>
<name>A0A7V4G6K5_9BACT</name>
<evidence type="ECO:0000256" key="1">
    <source>
        <dbReference type="SAM" id="Phobius"/>
    </source>
</evidence>
<gene>
    <name evidence="2" type="ORF">ENT08_01275</name>
</gene>
<comment type="caution">
    <text evidence="2">The sequence shown here is derived from an EMBL/GenBank/DDBJ whole genome shotgun (WGS) entry which is preliminary data.</text>
</comment>
<organism evidence="2">
    <name type="scientific">Desulfobacca acetoxidans</name>
    <dbReference type="NCBI Taxonomy" id="60893"/>
    <lineage>
        <taxon>Bacteria</taxon>
        <taxon>Pseudomonadati</taxon>
        <taxon>Thermodesulfobacteriota</taxon>
        <taxon>Desulfobaccia</taxon>
        <taxon>Desulfobaccales</taxon>
        <taxon>Desulfobaccaceae</taxon>
        <taxon>Desulfobacca</taxon>
    </lineage>
</organism>
<dbReference type="AlphaFoldDB" id="A0A7V4G6K5"/>
<reference evidence="2" key="1">
    <citation type="journal article" date="2020" name="mSystems">
        <title>Genome- and Community-Level Interaction Insights into Carbon Utilization and Element Cycling Functions of Hydrothermarchaeota in Hydrothermal Sediment.</title>
        <authorList>
            <person name="Zhou Z."/>
            <person name="Liu Y."/>
            <person name="Xu W."/>
            <person name="Pan J."/>
            <person name="Luo Z.H."/>
            <person name="Li M."/>
        </authorList>
    </citation>
    <scope>NUCLEOTIDE SEQUENCE [LARGE SCALE GENOMIC DNA]</scope>
    <source>
        <strain evidence="2">SpSt-548</strain>
    </source>
</reference>
<sequence length="72" mass="7740">MAHHEPHGHQEQPAAPYKKKQAVLMILVFACIAVAFAFPQVEVAVGAILAACALCGVAARLQPEPSHDEHHH</sequence>
<keyword evidence="1" id="KW-0472">Membrane</keyword>
<dbReference type="EMBL" id="DSXI01000075">
    <property type="protein sequence ID" value="HGS04369.1"/>
    <property type="molecule type" value="Genomic_DNA"/>
</dbReference>
<accession>A0A7V4G6K5</accession>
<proteinExistence type="predicted"/>
<keyword evidence="1" id="KW-1133">Transmembrane helix</keyword>
<feature type="transmembrane region" description="Helical" evidence="1">
    <location>
        <begin position="44"/>
        <end position="61"/>
    </location>
</feature>
<protein>
    <submittedName>
        <fullName evidence="2">Uncharacterized protein</fullName>
    </submittedName>
</protein>
<keyword evidence="1" id="KW-0812">Transmembrane</keyword>